<keyword evidence="1" id="KW-1133">Transmembrane helix</keyword>
<keyword evidence="1" id="KW-0812">Transmembrane</keyword>
<dbReference type="EMBL" id="JAAGMK010000946">
    <property type="protein sequence ID" value="NEB88911.1"/>
    <property type="molecule type" value="Genomic_DNA"/>
</dbReference>
<dbReference type="Pfam" id="PF19979">
    <property type="entry name" value="DUF6415"/>
    <property type="match status" value="1"/>
</dbReference>
<name>A0A6G3T169_STRAQ</name>
<reference evidence="2" key="1">
    <citation type="submission" date="2020-01" db="EMBL/GenBank/DDBJ databases">
        <title>Insect and environment-associated Actinomycetes.</title>
        <authorList>
            <person name="Currrie C."/>
            <person name="Chevrette M."/>
            <person name="Carlson C."/>
            <person name="Stubbendieck R."/>
            <person name="Wendt-Pienkowski E."/>
        </authorList>
    </citation>
    <scope>NUCLEOTIDE SEQUENCE</scope>
    <source>
        <strain evidence="2">SID505</strain>
    </source>
</reference>
<dbReference type="AlphaFoldDB" id="A0A6G3T169"/>
<gene>
    <name evidence="2" type="ORF">G3I43_32815</name>
</gene>
<protein>
    <submittedName>
        <fullName evidence="2">Uncharacterized protein</fullName>
    </submittedName>
</protein>
<comment type="caution">
    <text evidence="2">The sequence shown here is derived from an EMBL/GenBank/DDBJ whole genome shotgun (WGS) entry which is preliminary data.</text>
</comment>
<organism evidence="2">
    <name type="scientific">Streptomyces anulatus</name>
    <name type="common">Streptomyces chrysomallus</name>
    <dbReference type="NCBI Taxonomy" id="1892"/>
    <lineage>
        <taxon>Bacteria</taxon>
        <taxon>Bacillati</taxon>
        <taxon>Actinomycetota</taxon>
        <taxon>Actinomycetes</taxon>
        <taxon>Kitasatosporales</taxon>
        <taxon>Streptomycetaceae</taxon>
        <taxon>Streptomyces</taxon>
    </lineage>
</organism>
<feature type="transmembrane region" description="Helical" evidence="1">
    <location>
        <begin position="106"/>
        <end position="127"/>
    </location>
</feature>
<keyword evidence="1" id="KW-0472">Membrane</keyword>
<evidence type="ECO:0000313" key="2">
    <source>
        <dbReference type="EMBL" id="NEB88911.1"/>
    </source>
</evidence>
<sequence length="130" mass="13762">MAAAETVALVLAEDSPLPQSIGDVEELAQRLRGHISQLGTVVPPGGFALHRAQQIASVSVPDGHLPGKVHLVMLAEATQSLITTAQVHGAAPTKPMRRCRRWWPQLNVLRGSVFAVAIICLVLAALAPRA</sequence>
<accession>A0A6G3T169</accession>
<dbReference type="InterPro" id="IPR046300">
    <property type="entry name" value="DUF6415"/>
</dbReference>
<proteinExistence type="predicted"/>
<evidence type="ECO:0000256" key="1">
    <source>
        <dbReference type="SAM" id="Phobius"/>
    </source>
</evidence>